<dbReference type="PANTHER" id="PTHR35007:SF1">
    <property type="entry name" value="PILUS ASSEMBLY PROTEIN"/>
    <property type="match status" value="1"/>
</dbReference>
<keyword evidence="9" id="KW-1185">Reference proteome</keyword>
<dbReference type="Proteomes" id="UP000471435">
    <property type="component" value="Unassembled WGS sequence"/>
</dbReference>
<sequence length="333" mass="36801">MNEIFIRVFILLVLFAAVFLLSQLAIRNFVSKRSKRAAVNYRLKMIREGASREAIMGELRKNQPRSFDGLPPLLAGMSRSFQRTVFASGITLTPLQFFLTIATAFAVIFTIAVVAAYVSGFTITFGVIQLLLVFAAALAIGVPLLILKFRADRQRKAIERQFPVALDIFVRALRSGHPIASAIELLTNEMEDPIGSEFGLVNDEVTFGADLTSALAAMADRWDLEDMRMFVVSLSVQSETGGNLAEILENLSDVIRARAQMYMKVRALSSEGRMTGWMLSVLPVFAFVSVFLGSPGFYLEVADDTIFIVGAIGLLTLYFIGVFTIRKMVDLKV</sequence>
<feature type="transmembrane region" description="Helical" evidence="6">
    <location>
        <begin position="97"/>
        <end position="117"/>
    </location>
</feature>
<organism evidence="8 9">
    <name type="scientific">Pontixanthobacter luteolus</name>
    <dbReference type="NCBI Taxonomy" id="295089"/>
    <lineage>
        <taxon>Bacteria</taxon>
        <taxon>Pseudomonadati</taxon>
        <taxon>Pseudomonadota</taxon>
        <taxon>Alphaproteobacteria</taxon>
        <taxon>Sphingomonadales</taxon>
        <taxon>Erythrobacteraceae</taxon>
        <taxon>Pontixanthobacter</taxon>
    </lineage>
</organism>
<gene>
    <name evidence="8" type="ORF">GRI43_13065</name>
</gene>
<evidence type="ECO:0000256" key="4">
    <source>
        <dbReference type="ARBA" id="ARBA00022989"/>
    </source>
</evidence>
<dbReference type="InterPro" id="IPR042094">
    <property type="entry name" value="T2SS_GspF_sf"/>
</dbReference>
<evidence type="ECO:0000256" key="2">
    <source>
        <dbReference type="ARBA" id="ARBA00022475"/>
    </source>
</evidence>
<keyword evidence="2" id="KW-1003">Cell membrane</keyword>
<keyword evidence="5 6" id="KW-0472">Membrane</keyword>
<comment type="caution">
    <text evidence="8">The sequence shown here is derived from an EMBL/GenBank/DDBJ whole genome shotgun (WGS) entry which is preliminary data.</text>
</comment>
<feature type="domain" description="Type II secretion system protein GspF" evidence="7">
    <location>
        <begin position="166"/>
        <end position="290"/>
    </location>
</feature>
<evidence type="ECO:0000256" key="6">
    <source>
        <dbReference type="SAM" id="Phobius"/>
    </source>
</evidence>
<evidence type="ECO:0000256" key="3">
    <source>
        <dbReference type="ARBA" id="ARBA00022692"/>
    </source>
</evidence>
<keyword evidence="3 6" id="KW-0812">Transmembrane</keyword>
<evidence type="ECO:0000256" key="1">
    <source>
        <dbReference type="ARBA" id="ARBA00004651"/>
    </source>
</evidence>
<evidence type="ECO:0000313" key="8">
    <source>
        <dbReference type="EMBL" id="MXP48320.1"/>
    </source>
</evidence>
<protein>
    <submittedName>
        <fullName evidence="8">Secretion system protein</fullName>
    </submittedName>
</protein>
<dbReference type="EMBL" id="WTYP01000002">
    <property type="protein sequence ID" value="MXP48320.1"/>
    <property type="molecule type" value="Genomic_DNA"/>
</dbReference>
<evidence type="ECO:0000256" key="5">
    <source>
        <dbReference type="ARBA" id="ARBA00023136"/>
    </source>
</evidence>
<dbReference type="AlphaFoldDB" id="A0A6I4V686"/>
<dbReference type="Pfam" id="PF00482">
    <property type="entry name" value="T2SSF"/>
    <property type="match status" value="1"/>
</dbReference>
<feature type="transmembrane region" description="Helical" evidence="6">
    <location>
        <begin position="123"/>
        <end position="147"/>
    </location>
</feature>
<evidence type="ECO:0000259" key="7">
    <source>
        <dbReference type="Pfam" id="PF00482"/>
    </source>
</evidence>
<dbReference type="PANTHER" id="PTHR35007">
    <property type="entry name" value="INTEGRAL MEMBRANE PROTEIN-RELATED"/>
    <property type="match status" value="1"/>
</dbReference>
<feature type="transmembrane region" description="Helical" evidence="6">
    <location>
        <begin position="305"/>
        <end position="325"/>
    </location>
</feature>
<name>A0A6I4V686_9SPHN</name>
<evidence type="ECO:0000313" key="9">
    <source>
        <dbReference type="Proteomes" id="UP000471435"/>
    </source>
</evidence>
<proteinExistence type="predicted"/>
<dbReference type="InterPro" id="IPR018076">
    <property type="entry name" value="T2SS_GspF_dom"/>
</dbReference>
<dbReference type="OrthoDB" id="9803381at2"/>
<dbReference type="RefSeq" id="WP_160731514.1">
    <property type="nucleotide sequence ID" value="NZ_WTYP01000002.1"/>
</dbReference>
<reference evidence="8 9" key="1">
    <citation type="submission" date="2019-12" db="EMBL/GenBank/DDBJ databases">
        <title>Genomic-based taxomic classification of the family Erythrobacteraceae.</title>
        <authorList>
            <person name="Xu L."/>
        </authorList>
    </citation>
    <scope>NUCLEOTIDE SEQUENCE [LARGE SCALE GENOMIC DNA]</scope>
    <source>
        <strain evidence="8 9">SW-109</strain>
    </source>
</reference>
<dbReference type="GO" id="GO:0005886">
    <property type="term" value="C:plasma membrane"/>
    <property type="evidence" value="ECO:0007669"/>
    <property type="project" value="UniProtKB-SubCell"/>
</dbReference>
<feature type="transmembrane region" description="Helical" evidence="6">
    <location>
        <begin position="6"/>
        <end position="26"/>
    </location>
</feature>
<feature type="transmembrane region" description="Helical" evidence="6">
    <location>
        <begin position="276"/>
        <end position="299"/>
    </location>
</feature>
<keyword evidence="4 6" id="KW-1133">Transmembrane helix</keyword>
<accession>A0A6I4V686</accession>
<comment type="subcellular location">
    <subcellularLocation>
        <location evidence="1">Cell membrane</location>
        <topology evidence="1">Multi-pass membrane protein</topology>
    </subcellularLocation>
</comment>
<dbReference type="Gene3D" id="1.20.81.30">
    <property type="entry name" value="Type II secretion system (T2SS), domain F"/>
    <property type="match status" value="1"/>
</dbReference>